<feature type="compositionally biased region" description="Basic and acidic residues" evidence="6">
    <location>
        <begin position="144"/>
        <end position="156"/>
    </location>
</feature>
<evidence type="ECO:0000256" key="6">
    <source>
        <dbReference type="SAM" id="MobiDB-lite"/>
    </source>
</evidence>
<keyword evidence="4" id="KW-0653">Protein transport</keyword>
<evidence type="ECO:0000313" key="8">
    <source>
        <dbReference type="EMBL" id="OXB52227.1"/>
    </source>
</evidence>
<sequence length="162" mass="17241">MVAPNFVPPLLGAVPAAGEREVRSAMAVIANKLGGHIAAEIPQVFDAVFECTLNMVSKLQRHPSVWLLLAAAGCEINTPSVVVGMEPARPWHSAGHGGKRKAPAEADVSGLPLKRSFAERQGRTMECGTAAKRGTDTQQTYTGTRRDNGESEDKRHVSSSIV</sequence>
<evidence type="ECO:0000256" key="4">
    <source>
        <dbReference type="ARBA" id="ARBA00022927"/>
    </source>
</evidence>
<dbReference type="SUPFAM" id="SSF48371">
    <property type="entry name" value="ARM repeat"/>
    <property type="match status" value="1"/>
</dbReference>
<gene>
    <name evidence="8" type="ORF">ASZ78_002556</name>
</gene>
<comment type="similarity">
    <text evidence="2">Belongs to the exportin family.</text>
</comment>
<dbReference type="EMBL" id="MCFN01004386">
    <property type="protein sequence ID" value="OXB52227.1"/>
    <property type="molecule type" value="Genomic_DNA"/>
</dbReference>
<dbReference type="GO" id="GO:0015031">
    <property type="term" value="P:protein transport"/>
    <property type="evidence" value="ECO:0007669"/>
    <property type="project" value="UniProtKB-KW"/>
</dbReference>
<accession>A0A226MAB3</accession>
<keyword evidence="9" id="KW-1185">Reference proteome</keyword>
<dbReference type="InterPro" id="IPR016024">
    <property type="entry name" value="ARM-type_fold"/>
</dbReference>
<dbReference type="Gene3D" id="1.25.10.10">
    <property type="entry name" value="Leucine-rich Repeat Variant"/>
    <property type="match status" value="1"/>
</dbReference>
<protein>
    <recommendedName>
        <fullName evidence="7">Exportin-1 C-terminal domain-containing protein</fullName>
    </recommendedName>
</protein>
<dbReference type="AlphaFoldDB" id="A0A226MAB3"/>
<dbReference type="Pfam" id="PF08767">
    <property type="entry name" value="CRM1_C"/>
    <property type="match status" value="1"/>
</dbReference>
<dbReference type="STRING" id="9009.A0A226MAB3"/>
<evidence type="ECO:0000256" key="3">
    <source>
        <dbReference type="ARBA" id="ARBA00022448"/>
    </source>
</evidence>
<evidence type="ECO:0000256" key="5">
    <source>
        <dbReference type="ARBA" id="ARBA00023242"/>
    </source>
</evidence>
<feature type="region of interest" description="Disordered" evidence="6">
    <location>
        <begin position="119"/>
        <end position="162"/>
    </location>
</feature>
<dbReference type="GO" id="GO:0005634">
    <property type="term" value="C:nucleus"/>
    <property type="evidence" value="ECO:0007669"/>
    <property type="project" value="UniProtKB-SubCell"/>
</dbReference>
<dbReference type="OrthoDB" id="9121840at2759"/>
<evidence type="ECO:0000256" key="1">
    <source>
        <dbReference type="ARBA" id="ARBA00004123"/>
    </source>
</evidence>
<evidence type="ECO:0000313" key="9">
    <source>
        <dbReference type="Proteomes" id="UP000198323"/>
    </source>
</evidence>
<evidence type="ECO:0000256" key="2">
    <source>
        <dbReference type="ARBA" id="ARBA00009466"/>
    </source>
</evidence>
<keyword evidence="3" id="KW-0813">Transport</keyword>
<dbReference type="InterPro" id="IPR011989">
    <property type="entry name" value="ARM-like"/>
</dbReference>
<reference evidence="8 9" key="1">
    <citation type="submission" date="2016-07" db="EMBL/GenBank/DDBJ databases">
        <title>Disparate Historic Effective Population Sizes Predicted by Modern Levels of Genome Diversity for the Scaled Quail (Callipepla squamata) and the Northern Bobwhite (Colinus virginianus): Inferences from First and Second Generation Draft Genome Assemblies for Sympatric New World Quail.</title>
        <authorList>
            <person name="Oldeschulte D.L."/>
            <person name="Halley Y.A."/>
            <person name="Bhattarai E.K."/>
            <person name="Brashear W.A."/>
            <person name="Hill J."/>
            <person name="Metz R.P."/>
            <person name="Johnson C.D."/>
            <person name="Rollins D."/>
            <person name="Peterson M.J."/>
            <person name="Bickhart D.M."/>
            <person name="Decker J.E."/>
            <person name="Seabury C.M."/>
        </authorList>
    </citation>
    <scope>NUCLEOTIDE SEQUENCE [LARGE SCALE GENOMIC DNA]</scope>
    <source>
        <strain evidence="8 9">Texas</strain>
        <tissue evidence="8">Leg muscle</tissue>
    </source>
</reference>
<comment type="caution">
    <text evidence="8">The sequence shown here is derived from an EMBL/GenBank/DDBJ whole genome shotgun (WGS) entry which is preliminary data.</text>
</comment>
<organism evidence="8 9">
    <name type="scientific">Callipepla squamata</name>
    <name type="common">Scaled quail</name>
    <dbReference type="NCBI Taxonomy" id="9009"/>
    <lineage>
        <taxon>Eukaryota</taxon>
        <taxon>Metazoa</taxon>
        <taxon>Chordata</taxon>
        <taxon>Craniata</taxon>
        <taxon>Vertebrata</taxon>
        <taxon>Euteleostomi</taxon>
        <taxon>Archelosauria</taxon>
        <taxon>Archosauria</taxon>
        <taxon>Dinosauria</taxon>
        <taxon>Saurischia</taxon>
        <taxon>Theropoda</taxon>
        <taxon>Coelurosauria</taxon>
        <taxon>Aves</taxon>
        <taxon>Neognathae</taxon>
        <taxon>Galloanserae</taxon>
        <taxon>Galliformes</taxon>
        <taxon>Odontophoridae</taxon>
        <taxon>Callipepla</taxon>
    </lineage>
</organism>
<dbReference type="GO" id="GO:0005049">
    <property type="term" value="F:nuclear export signal receptor activity"/>
    <property type="evidence" value="ECO:0007669"/>
    <property type="project" value="InterPro"/>
</dbReference>
<feature type="domain" description="Exportin-1 C-terminal" evidence="7">
    <location>
        <begin position="13"/>
        <end position="58"/>
    </location>
</feature>
<comment type="subcellular location">
    <subcellularLocation>
        <location evidence="1">Nucleus</location>
    </subcellularLocation>
</comment>
<proteinExistence type="inferred from homology"/>
<dbReference type="Proteomes" id="UP000198323">
    <property type="component" value="Unassembled WGS sequence"/>
</dbReference>
<name>A0A226MAB3_CALSU</name>
<evidence type="ECO:0000259" key="7">
    <source>
        <dbReference type="Pfam" id="PF08767"/>
    </source>
</evidence>
<dbReference type="InterPro" id="IPR014877">
    <property type="entry name" value="XPO1_C_dom"/>
</dbReference>
<keyword evidence="5" id="KW-0539">Nucleus</keyword>